<organism evidence="1">
    <name type="scientific">uncultured Caudovirales phage</name>
    <dbReference type="NCBI Taxonomy" id="2100421"/>
    <lineage>
        <taxon>Viruses</taxon>
        <taxon>Duplodnaviria</taxon>
        <taxon>Heunggongvirae</taxon>
        <taxon>Uroviricota</taxon>
        <taxon>Caudoviricetes</taxon>
        <taxon>Peduoviridae</taxon>
        <taxon>Maltschvirus</taxon>
        <taxon>Maltschvirus maltsch</taxon>
    </lineage>
</organism>
<evidence type="ECO:0000313" key="1">
    <source>
        <dbReference type="EMBL" id="CAB4128874.1"/>
    </source>
</evidence>
<reference evidence="1" key="1">
    <citation type="submission" date="2020-04" db="EMBL/GenBank/DDBJ databases">
        <authorList>
            <person name="Chiriac C."/>
            <person name="Salcher M."/>
            <person name="Ghai R."/>
            <person name="Kavagutti S V."/>
        </authorList>
    </citation>
    <scope>NUCLEOTIDE SEQUENCE</scope>
</reference>
<proteinExistence type="predicted"/>
<name>A0A6J5L2V6_9CAUD</name>
<dbReference type="EMBL" id="LR796230">
    <property type="protein sequence ID" value="CAB4128874.1"/>
    <property type="molecule type" value="Genomic_DNA"/>
</dbReference>
<sequence length="69" mass="7802">MRQVQMGTWIHANGSIRKVLAFTDSTVTFVAGPPPEGKGKWLAEGSEHTVDRRYFEKWAIRADLETQTP</sequence>
<protein>
    <submittedName>
        <fullName evidence="1">Uncharacterized protein</fullName>
    </submittedName>
</protein>
<accession>A0A6J5L2V6</accession>
<gene>
    <name evidence="1" type="ORF">UFOVP114_96</name>
</gene>